<comment type="caution">
    <text evidence="1">The sequence shown here is derived from an EMBL/GenBank/DDBJ whole genome shotgun (WGS) entry which is preliminary data.</text>
</comment>
<dbReference type="PANTHER" id="PTHR40940:SF2">
    <property type="entry name" value="BATD"/>
    <property type="match status" value="1"/>
</dbReference>
<gene>
    <name evidence="1" type="ORF">JETT_0364</name>
</gene>
<evidence type="ECO:0000313" key="2">
    <source>
        <dbReference type="Proteomes" id="UP000319783"/>
    </source>
</evidence>
<protein>
    <recommendedName>
        <fullName evidence="3">BatD</fullName>
    </recommendedName>
</protein>
<proteinExistence type="predicted"/>
<dbReference type="Pfam" id="PF13584">
    <property type="entry name" value="BatD"/>
    <property type="match status" value="2"/>
</dbReference>
<reference evidence="1 2" key="1">
    <citation type="submission" date="2019-04" db="EMBL/GenBank/DDBJ databases">
        <title>Genome of a novel bacterium Candidatus Jettenia ecosi reconstructed from metagenome of an anammox bioreactor.</title>
        <authorList>
            <person name="Mardanov A.V."/>
            <person name="Beletsky A.V."/>
            <person name="Ravin N.V."/>
            <person name="Botchkova E.A."/>
            <person name="Litti Y.V."/>
            <person name="Nozhevnikova A.N."/>
        </authorList>
    </citation>
    <scope>NUCLEOTIDE SEQUENCE [LARGE SCALE GENOMIC DNA]</scope>
    <source>
        <strain evidence="1">J2</strain>
    </source>
</reference>
<name>A0A533QFF5_9BACT</name>
<dbReference type="AlphaFoldDB" id="A0A533QFF5"/>
<dbReference type="EMBL" id="SULG01000004">
    <property type="protein sequence ID" value="TLD43359.1"/>
    <property type="molecule type" value="Genomic_DNA"/>
</dbReference>
<organism evidence="1 2">
    <name type="scientific">Candidatus Jettenia ecosi</name>
    <dbReference type="NCBI Taxonomy" id="2494326"/>
    <lineage>
        <taxon>Bacteria</taxon>
        <taxon>Pseudomonadati</taxon>
        <taxon>Planctomycetota</taxon>
        <taxon>Candidatus Brocadiia</taxon>
        <taxon>Candidatus Brocadiales</taxon>
        <taxon>Candidatus Brocadiaceae</taxon>
        <taxon>Candidatus Jettenia</taxon>
    </lineage>
</organism>
<sequence length="614" mass="68622">MGKYVRYVSLCIGIIITFGYTGSVCAQDISLTATVDQNILKLHDRLELTLTIHGTQDTSPPSFPNIEGFTLLFGPKVSAQTRIVNGDVSISKEYTYVLQPAAKGKFIIGPSTVEYKGKVYSSRPVGVEVVDSSHSADSQSPDLDKLIFLELCADKNDTYIYEQVVLSFKFFFQKGLPVSDIDYTAPVTKNFMEEKLGDQRQYEEIRDGIIYNVLELRTALFPMVSGELTVTPAKLKCDLIIQQRRSRRDSNHDSFFDDAFFDDFFGKEQKRYPLKRSTKPVTIKVKPMPEQGKPKEFKGAVGAYEMEASIGTRQVKVGDPITLSISIYGEGNIQTINEPVLALHNENDFKLYPAESHTQITNREELIRGRKVFSKVIEPQKTDLKYTPAIVFSFFDPSAGQYKTITKNPMPIFVEAGQQEMPIQLTLSGDTAPSAKQHAQILTQDVLPIMTNLASLRNQNISVYKSPLMIACLSIPSIAVIASLLITRHKEKLQSDVGYARYRRAHTIAKKRLVTAQSALSQNTPAEFYSALSRALADYLADKCNISTTDASDEKIGYVLKQRGVEDGLAGEFSRCLTNFDYRRFSGDGGTKDEMDRSLKLAAQLITRLEKQLS</sequence>
<dbReference type="InterPro" id="IPR025738">
    <property type="entry name" value="BatD"/>
</dbReference>
<dbReference type="Proteomes" id="UP000319783">
    <property type="component" value="Unassembled WGS sequence"/>
</dbReference>
<accession>A0A533QFF5</accession>
<evidence type="ECO:0000313" key="1">
    <source>
        <dbReference type="EMBL" id="TLD43359.1"/>
    </source>
</evidence>
<dbReference type="PANTHER" id="PTHR40940">
    <property type="entry name" value="PROTEIN BATD-RELATED"/>
    <property type="match status" value="1"/>
</dbReference>
<evidence type="ECO:0008006" key="3">
    <source>
        <dbReference type="Google" id="ProtNLM"/>
    </source>
</evidence>